<keyword evidence="2" id="KW-0229">DNA integration</keyword>
<dbReference type="Gene3D" id="1.10.443.10">
    <property type="entry name" value="Intergrase catalytic core"/>
    <property type="match status" value="1"/>
</dbReference>
<dbReference type="Pfam" id="PF00589">
    <property type="entry name" value="Phage_integrase"/>
    <property type="match status" value="1"/>
</dbReference>
<evidence type="ECO:0000256" key="5">
    <source>
        <dbReference type="PROSITE-ProRule" id="PRU01248"/>
    </source>
</evidence>
<comment type="similarity">
    <text evidence="1">Belongs to the 'phage' integrase family.</text>
</comment>
<dbReference type="EMBL" id="GG657971">
    <property type="protein sequence ID" value="EFS20686.1"/>
    <property type="molecule type" value="Genomic_DNA"/>
</dbReference>
<keyword evidence="4" id="KW-0233">DNA recombination</keyword>
<evidence type="ECO:0000256" key="1">
    <source>
        <dbReference type="ARBA" id="ARBA00008857"/>
    </source>
</evidence>
<dbReference type="Proteomes" id="UP000002975">
    <property type="component" value="Unassembled WGS sequence"/>
</dbReference>
<dbReference type="InterPro" id="IPR050090">
    <property type="entry name" value="Tyrosine_recombinase_XerCD"/>
</dbReference>
<dbReference type="PROSITE" id="PS51898">
    <property type="entry name" value="TYR_RECOMBINASE"/>
    <property type="match status" value="1"/>
</dbReference>
<feature type="domain" description="Tyr recombinase" evidence="6">
    <location>
        <begin position="141"/>
        <end position="321"/>
    </location>
</feature>
<dbReference type="BioCyc" id="FSP469605-HMP:GTSP-185-MONOMER"/>
<feature type="domain" description="Core-binding (CB)" evidence="7">
    <location>
        <begin position="37"/>
        <end position="120"/>
    </location>
</feature>
<dbReference type="SUPFAM" id="SSF56349">
    <property type="entry name" value="DNA breaking-rejoining enzymes"/>
    <property type="match status" value="1"/>
</dbReference>
<proteinExistence type="inferred from homology"/>
<dbReference type="CDD" id="cd00397">
    <property type="entry name" value="DNA_BRE_C"/>
    <property type="match status" value="1"/>
</dbReference>
<dbReference type="AlphaFoldDB" id="E5BF05"/>
<protein>
    <submittedName>
        <fullName evidence="8">Site-specific recombinase, phage integrase family</fullName>
    </submittedName>
</protein>
<keyword evidence="3 5" id="KW-0238">DNA-binding</keyword>
<dbReference type="PROSITE" id="PS51900">
    <property type="entry name" value="CB"/>
    <property type="match status" value="1"/>
</dbReference>
<dbReference type="Pfam" id="PF02899">
    <property type="entry name" value="Phage_int_SAM_1"/>
    <property type="match status" value="1"/>
</dbReference>
<dbReference type="InterPro" id="IPR011010">
    <property type="entry name" value="DNA_brk_join_enz"/>
</dbReference>
<dbReference type="GO" id="GO:0003677">
    <property type="term" value="F:DNA binding"/>
    <property type="evidence" value="ECO:0007669"/>
    <property type="project" value="UniProtKB-UniRule"/>
</dbReference>
<evidence type="ECO:0000256" key="3">
    <source>
        <dbReference type="ARBA" id="ARBA00023125"/>
    </source>
</evidence>
<evidence type="ECO:0000259" key="6">
    <source>
        <dbReference type="PROSITE" id="PS51898"/>
    </source>
</evidence>
<evidence type="ECO:0000256" key="2">
    <source>
        <dbReference type="ARBA" id="ARBA00022908"/>
    </source>
</evidence>
<dbReference type="GO" id="GO:0015074">
    <property type="term" value="P:DNA integration"/>
    <property type="evidence" value="ECO:0007669"/>
    <property type="project" value="UniProtKB-KW"/>
</dbReference>
<evidence type="ECO:0000259" key="7">
    <source>
        <dbReference type="PROSITE" id="PS51900"/>
    </source>
</evidence>
<evidence type="ECO:0000313" key="9">
    <source>
        <dbReference type="Proteomes" id="UP000002975"/>
    </source>
</evidence>
<organism evidence="8 9">
    <name type="scientific">Fusobacterium gonidiaformans 3-1-5R</name>
    <dbReference type="NCBI Taxonomy" id="469605"/>
    <lineage>
        <taxon>Bacteria</taxon>
        <taxon>Fusobacteriati</taxon>
        <taxon>Fusobacteriota</taxon>
        <taxon>Fusobacteriia</taxon>
        <taxon>Fusobacteriales</taxon>
        <taxon>Fusobacteriaceae</taxon>
        <taxon>Fusobacterium</taxon>
    </lineage>
</organism>
<dbReference type="Gene3D" id="1.10.150.130">
    <property type="match status" value="1"/>
</dbReference>
<dbReference type="GO" id="GO:0006310">
    <property type="term" value="P:DNA recombination"/>
    <property type="evidence" value="ECO:0007669"/>
    <property type="project" value="UniProtKB-KW"/>
</dbReference>
<dbReference type="InterPro" id="IPR013762">
    <property type="entry name" value="Integrase-like_cat_sf"/>
</dbReference>
<dbReference type="PANTHER" id="PTHR30349:SF41">
    <property type="entry name" value="INTEGRASE_RECOMBINASE PROTEIN MJ0367-RELATED"/>
    <property type="match status" value="1"/>
</dbReference>
<accession>E5BF05</accession>
<evidence type="ECO:0000313" key="8">
    <source>
        <dbReference type="EMBL" id="EFS20686.1"/>
    </source>
</evidence>
<dbReference type="InterPro" id="IPR004107">
    <property type="entry name" value="Integrase_SAM-like_N"/>
</dbReference>
<dbReference type="InterPro" id="IPR010998">
    <property type="entry name" value="Integrase_recombinase_N"/>
</dbReference>
<dbReference type="HOGENOM" id="CLU_027562_9_2_0"/>
<dbReference type="InterPro" id="IPR002104">
    <property type="entry name" value="Integrase_catalytic"/>
</dbReference>
<dbReference type="InterPro" id="IPR044068">
    <property type="entry name" value="CB"/>
</dbReference>
<keyword evidence="9" id="KW-1185">Reference proteome</keyword>
<name>E5BF05_9FUSO</name>
<reference evidence="8 9" key="1">
    <citation type="submission" date="2009-02" db="EMBL/GenBank/DDBJ databases">
        <title>The Genome Sequence of Fusobacterium sp. 3_1_5R.</title>
        <authorList>
            <consortium name="The Broad Institute Genome Sequencing Platform"/>
            <person name="Ward D."/>
            <person name="Young S.K."/>
            <person name="Kodira C.D."/>
            <person name="Zeng Q."/>
            <person name="Koehrsen M."/>
            <person name="Alvarado L."/>
            <person name="Berlin A."/>
            <person name="Borenstein D."/>
            <person name="Chen Z."/>
            <person name="Engels R."/>
            <person name="Freedman E."/>
            <person name="Gellesch M."/>
            <person name="Goldberg J."/>
            <person name="Griggs A."/>
            <person name="Gujja S."/>
            <person name="Heiman D."/>
            <person name="Hepburn T."/>
            <person name="Howarth C."/>
            <person name="Jen D."/>
            <person name="Larson L."/>
            <person name="Lewis B."/>
            <person name="Mehta T."/>
            <person name="Park D."/>
            <person name="Pearson M."/>
            <person name="Roberts A."/>
            <person name="Saif S."/>
            <person name="Shea T."/>
            <person name="Shenoy N."/>
            <person name="Sisk P."/>
            <person name="Stolte C."/>
            <person name="Sykes S."/>
            <person name="Walk T."/>
            <person name="White J."/>
            <person name="Yandava C."/>
            <person name="Allen-Vercoe E."/>
            <person name="Strauss J."/>
            <person name="Ambrose C."/>
            <person name="Lander E."/>
            <person name="Nusbaum C."/>
            <person name="Galagan J."/>
            <person name="Birren B."/>
        </authorList>
    </citation>
    <scope>NUCLEOTIDE SEQUENCE [LARGE SCALE GENOMIC DNA]</scope>
    <source>
        <strain evidence="8 9">3_1_5R</strain>
    </source>
</reference>
<dbReference type="PANTHER" id="PTHR30349">
    <property type="entry name" value="PHAGE INTEGRASE-RELATED"/>
    <property type="match status" value="1"/>
</dbReference>
<evidence type="ECO:0000256" key="4">
    <source>
        <dbReference type="ARBA" id="ARBA00023172"/>
    </source>
</evidence>
<sequence>MDLPEHILLVLRSQFSLALSKYNLVKKGKYEVVVSENTNEFLWKKFFIGKRIENLSENSLKVYKDNLERFDSVIKKNFLDVTTEDVRFYIATVISKNSSVKETYLDNIRRFLKTFFQFLVDEGLIKTNPVTRIKPIRGNTSEKLPFSNMEIEKLRNACSSCLEKAVIEILISTAFRRQELAEIKLSDIDFEKGSIRTIGKGKKLGYGFLNAKALLALIEYIEKERESKSVFLFIRGKNKRFREKAGEPYDASSLYALIKKIGKKAGVTHVHPHRFRRTAATKALDRGLGLEDVKELLRHEDIKTTLIYTTLNKDRLKDKHNRFLD</sequence>
<gene>
    <name evidence="8" type="ORF">FSBG_00183</name>
</gene>